<dbReference type="Pfam" id="PF02037">
    <property type="entry name" value="SAP"/>
    <property type="match status" value="1"/>
</dbReference>
<evidence type="ECO:0000313" key="3">
    <source>
        <dbReference type="EMBL" id="SFK12475.1"/>
    </source>
</evidence>
<dbReference type="Gene3D" id="1.10.720.30">
    <property type="entry name" value="SAP domain"/>
    <property type="match status" value="1"/>
</dbReference>
<feature type="domain" description="SAP" evidence="2">
    <location>
        <begin position="119"/>
        <end position="153"/>
    </location>
</feature>
<protein>
    <submittedName>
        <fullName evidence="3">SAP domain-containing protein</fullName>
    </submittedName>
</protein>
<evidence type="ECO:0000259" key="2">
    <source>
        <dbReference type="PROSITE" id="PS50800"/>
    </source>
</evidence>
<gene>
    <name evidence="3" type="ORF">SAMN04487936_107213</name>
</gene>
<sequence length="389" mass="44997">MGFFDSILKAFKEASKPKQTPKSSVKKQSSSKPSIETKVEVKTRSYNDGQVNIDPILTKKLSNGLLPGEVLLIDWITGKKQNVRFPQYYERTYGIKPERSLKKLVKNGYISEATPVESLVSFKLPELKEALKSKQLKVSGKKADLISRISENFSDSEVMSLVGDSLTLKVTEKGEKTLEEYYYIVPAHRNDSKDGVYNVPNAIRHVKKLNYKPNNGDISWALFQQAYIDYAEKRDYGLMRNVILNKAMQLEREKKYESALFQYLRVFIFDTSGLQNGRHLEHPKYAMIPQPMGRFVKVLVKRLDIDETGLRDHFDKTWGKVRGELEFHYLTKDECFRCLLNSITEEEDGTEKVKEQLLKAYDRLTNEFNEKSLRKKYGLSLPIDLDKYD</sequence>
<reference evidence="4" key="1">
    <citation type="submission" date="2016-10" db="EMBL/GenBank/DDBJ databases">
        <authorList>
            <person name="Varghese N."/>
            <person name="Submissions S."/>
        </authorList>
    </citation>
    <scope>NUCLEOTIDE SEQUENCE [LARGE SCALE GENOMIC DNA]</scope>
    <source>
        <strain evidence="4">CGMCC 1.3704</strain>
    </source>
</reference>
<dbReference type="PROSITE" id="PS50800">
    <property type="entry name" value="SAP"/>
    <property type="match status" value="1"/>
</dbReference>
<feature type="compositionally biased region" description="Low complexity" evidence="1">
    <location>
        <begin position="17"/>
        <end position="34"/>
    </location>
</feature>
<dbReference type="Proteomes" id="UP000183557">
    <property type="component" value="Unassembled WGS sequence"/>
</dbReference>
<accession>A0A1I3WYB4</accession>
<dbReference type="AlphaFoldDB" id="A0A1I3WYB4"/>
<dbReference type="InterPro" id="IPR036361">
    <property type="entry name" value="SAP_dom_sf"/>
</dbReference>
<organism evidence="3 4">
    <name type="scientific">Halobacillus dabanensis</name>
    <dbReference type="NCBI Taxonomy" id="240302"/>
    <lineage>
        <taxon>Bacteria</taxon>
        <taxon>Bacillati</taxon>
        <taxon>Bacillota</taxon>
        <taxon>Bacilli</taxon>
        <taxon>Bacillales</taxon>
        <taxon>Bacillaceae</taxon>
        <taxon>Halobacillus</taxon>
    </lineage>
</organism>
<evidence type="ECO:0000313" key="4">
    <source>
        <dbReference type="Proteomes" id="UP000183557"/>
    </source>
</evidence>
<dbReference type="InterPro" id="IPR003034">
    <property type="entry name" value="SAP_dom"/>
</dbReference>
<dbReference type="RefSeq" id="WP_075037125.1">
    <property type="nucleotide sequence ID" value="NZ_FOSB01000007.1"/>
</dbReference>
<keyword evidence="4" id="KW-1185">Reference proteome</keyword>
<feature type="region of interest" description="Disordered" evidence="1">
    <location>
        <begin position="14"/>
        <end position="38"/>
    </location>
</feature>
<dbReference type="EMBL" id="FOSB01000007">
    <property type="protein sequence ID" value="SFK12475.1"/>
    <property type="molecule type" value="Genomic_DNA"/>
</dbReference>
<evidence type="ECO:0000256" key="1">
    <source>
        <dbReference type="SAM" id="MobiDB-lite"/>
    </source>
</evidence>
<name>A0A1I3WYB4_HALDA</name>
<dbReference type="SMART" id="SM00513">
    <property type="entry name" value="SAP"/>
    <property type="match status" value="1"/>
</dbReference>
<dbReference type="SUPFAM" id="SSF68906">
    <property type="entry name" value="SAP domain"/>
    <property type="match status" value="1"/>
</dbReference>
<proteinExistence type="predicted"/>